<proteinExistence type="inferred from homology"/>
<dbReference type="AlphaFoldDB" id="A0A061RD89"/>
<dbReference type="InterPro" id="IPR014347">
    <property type="entry name" value="Tautomerase/MIF_sf"/>
</dbReference>
<dbReference type="GO" id="GO:0050178">
    <property type="term" value="F:phenylpyruvate tautomerase activity"/>
    <property type="evidence" value="ECO:0007669"/>
    <property type="project" value="UniProtKB-EC"/>
</dbReference>
<evidence type="ECO:0000256" key="9">
    <source>
        <dbReference type="ARBA" id="ARBA00039086"/>
    </source>
</evidence>
<comment type="catalytic activity">
    <reaction evidence="6">
        <text>3-phenylpyruvate = enol-phenylpyruvate</text>
        <dbReference type="Rhea" id="RHEA:17097"/>
        <dbReference type="ChEBI" id="CHEBI:16815"/>
        <dbReference type="ChEBI" id="CHEBI:18005"/>
        <dbReference type="EC" id="5.3.2.1"/>
    </reaction>
</comment>
<evidence type="ECO:0000256" key="2">
    <source>
        <dbReference type="ARBA" id="ARBA00005851"/>
    </source>
</evidence>
<evidence type="ECO:0000256" key="6">
    <source>
        <dbReference type="ARBA" id="ARBA00036735"/>
    </source>
</evidence>
<accession>A0A061RD89</accession>
<evidence type="ECO:0000256" key="1">
    <source>
        <dbReference type="ARBA" id="ARBA00004613"/>
    </source>
</evidence>
<evidence type="ECO:0000256" key="4">
    <source>
        <dbReference type="ARBA" id="ARBA00022525"/>
    </source>
</evidence>
<organism evidence="13">
    <name type="scientific">Tetraselmis sp. GSL018</name>
    <dbReference type="NCBI Taxonomy" id="582737"/>
    <lineage>
        <taxon>Eukaryota</taxon>
        <taxon>Viridiplantae</taxon>
        <taxon>Chlorophyta</taxon>
        <taxon>core chlorophytes</taxon>
        <taxon>Chlorodendrophyceae</taxon>
        <taxon>Chlorodendrales</taxon>
        <taxon>Chlorodendraceae</taxon>
        <taxon>Tetraselmis</taxon>
    </lineage>
</organism>
<evidence type="ECO:0000313" key="13">
    <source>
        <dbReference type="EMBL" id="JAC69948.1"/>
    </source>
</evidence>
<dbReference type="EC" id="5.3.3.12" evidence="8"/>
<gene>
    <name evidence="13" type="primary">MIF</name>
    <name evidence="14" type="ORF">TSPGSL018_22768</name>
    <name evidence="13" type="ORF">TSPGSL018_5195</name>
</gene>
<evidence type="ECO:0000256" key="7">
    <source>
        <dbReference type="ARBA" id="ARBA00036823"/>
    </source>
</evidence>
<comment type="catalytic activity">
    <reaction evidence="7">
        <text>L-dopachrome = 5,6-dihydroxyindole-2-carboxylate</text>
        <dbReference type="Rhea" id="RHEA:13041"/>
        <dbReference type="ChEBI" id="CHEBI:16875"/>
        <dbReference type="ChEBI" id="CHEBI:57509"/>
        <dbReference type="EC" id="5.3.3.12"/>
    </reaction>
</comment>
<dbReference type="PANTHER" id="PTHR11954">
    <property type="entry name" value="D-DOPACHROME DECARBOXYLASE"/>
    <property type="match status" value="1"/>
</dbReference>
<feature type="non-terminal residue" evidence="13">
    <location>
        <position position="1"/>
    </location>
</feature>
<keyword evidence="4" id="KW-0964">Secreted</keyword>
<evidence type="ECO:0000313" key="14">
    <source>
        <dbReference type="EMBL" id="JAC75556.1"/>
    </source>
</evidence>
<dbReference type="PANTHER" id="PTHR11954:SF6">
    <property type="entry name" value="MACROPHAGE MIGRATION INHIBITORY FACTOR"/>
    <property type="match status" value="1"/>
</dbReference>
<comment type="similarity">
    <text evidence="2">Belongs to the MIF family.</text>
</comment>
<evidence type="ECO:0000256" key="12">
    <source>
        <dbReference type="ARBA" id="ARBA00042730"/>
    </source>
</evidence>
<sequence length="154" mass="16494">PKTLGCTTTGKGWRKPVGRVPGNISAVPKSAASSPCPLPGDPSLVMHTNVKLEQEAKKAFMKDMSKAVAETLGKPESYVAVCVLDDLDMIWGGEETPCALFTLTSLGAINPENNSAMSSKICSRVSDFGIPPNRYYITFMDVPRSNMGYNGSTF</sequence>
<name>A0A061RD89_9CHLO</name>
<dbReference type="GO" id="GO:0005125">
    <property type="term" value="F:cytokine activity"/>
    <property type="evidence" value="ECO:0007669"/>
    <property type="project" value="UniProtKB-KW"/>
</dbReference>
<dbReference type="Pfam" id="PF01187">
    <property type="entry name" value="MIF"/>
    <property type="match status" value="1"/>
</dbReference>
<evidence type="ECO:0000256" key="10">
    <source>
        <dbReference type="ARBA" id="ARBA00041631"/>
    </source>
</evidence>
<evidence type="ECO:0000256" key="11">
    <source>
        <dbReference type="ARBA" id="ARBA00041912"/>
    </source>
</evidence>
<evidence type="ECO:0000256" key="3">
    <source>
        <dbReference type="ARBA" id="ARBA00022514"/>
    </source>
</evidence>
<protein>
    <recommendedName>
        <fullName evidence="12">L-dopachrome isomerase</fullName>
        <ecNumber evidence="9">5.3.2.1</ecNumber>
        <ecNumber evidence="8">5.3.3.12</ecNumber>
    </recommendedName>
    <alternativeName>
        <fullName evidence="10">L-dopachrome tautomerase</fullName>
    </alternativeName>
    <alternativeName>
        <fullName evidence="11">Phenylpyruvate tautomerase</fullName>
    </alternativeName>
</protein>
<keyword evidence="3" id="KW-0202">Cytokine</keyword>
<comment type="subcellular location">
    <subcellularLocation>
        <location evidence="1">Secreted</location>
    </subcellularLocation>
</comment>
<dbReference type="InterPro" id="IPR001398">
    <property type="entry name" value="Macrophage_inhib_fac"/>
</dbReference>
<evidence type="ECO:0000256" key="8">
    <source>
        <dbReference type="ARBA" id="ARBA00038932"/>
    </source>
</evidence>
<keyword evidence="13" id="KW-0670">Pyruvate</keyword>
<dbReference type="SUPFAM" id="SSF55331">
    <property type="entry name" value="Tautomerase/MIF"/>
    <property type="match status" value="1"/>
</dbReference>
<evidence type="ECO:0000256" key="5">
    <source>
        <dbReference type="ARBA" id="ARBA00023235"/>
    </source>
</evidence>
<dbReference type="GO" id="GO:0005615">
    <property type="term" value="C:extracellular space"/>
    <property type="evidence" value="ECO:0007669"/>
    <property type="project" value="UniProtKB-KW"/>
</dbReference>
<dbReference type="EMBL" id="GBEZ01010089">
    <property type="protein sequence ID" value="JAC75556.1"/>
    <property type="molecule type" value="Transcribed_RNA"/>
</dbReference>
<dbReference type="GO" id="GO:0004167">
    <property type="term" value="F:dopachrome isomerase activity"/>
    <property type="evidence" value="ECO:0007669"/>
    <property type="project" value="UniProtKB-EC"/>
</dbReference>
<dbReference type="EMBL" id="GBEZ01016288">
    <property type="protein sequence ID" value="JAC69948.1"/>
    <property type="molecule type" value="Transcribed_RNA"/>
</dbReference>
<dbReference type="Gene3D" id="3.30.429.10">
    <property type="entry name" value="Macrophage Migration Inhibitory Factor"/>
    <property type="match status" value="1"/>
</dbReference>
<keyword evidence="5" id="KW-0413">Isomerase</keyword>
<dbReference type="EC" id="5.3.2.1" evidence="9"/>
<reference evidence="13" key="1">
    <citation type="submission" date="2014-05" db="EMBL/GenBank/DDBJ databases">
        <title>The transcriptome of the halophilic microalga Tetraselmis sp. GSL018 isolated from the Great Salt Lake, Utah.</title>
        <authorList>
            <person name="Jinkerson R.E."/>
            <person name="D'Adamo S."/>
            <person name="Posewitz M.C."/>
        </authorList>
    </citation>
    <scope>NUCLEOTIDE SEQUENCE</scope>
    <source>
        <strain evidence="13">GSL018</strain>
    </source>
</reference>